<keyword evidence="9" id="KW-1185">Reference proteome</keyword>
<dbReference type="Pfam" id="PF09815">
    <property type="entry name" value="XK-related"/>
    <property type="match status" value="1"/>
</dbReference>
<dbReference type="Proteomes" id="UP001165065">
    <property type="component" value="Unassembled WGS sequence"/>
</dbReference>
<name>A0A9W7G2P1_9STRA</name>
<keyword evidence="3 7" id="KW-0812">Transmembrane</keyword>
<comment type="caution">
    <text evidence="8">The sequence shown here is derived from an EMBL/GenBank/DDBJ whole genome shotgun (WGS) entry which is preliminary data.</text>
</comment>
<reference evidence="9" key="1">
    <citation type="journal article" date="2023" name="Commun. Biol.">
        <title>Genome analysis of Parmales, the sister group of diatoms, reveals the evolutionary specialization of diatoms from phago-mixotrophs to photoautotrophs.</title>
        <authorList>
            <person name="Ban H."/>
            <person name="Sato S."/>
            <person name="Yoshikawa S."/>
            <person name="Yamada K."/>
            <person name="Nakamura Y."/>
            <person name="Ichinomiya M."/>
            <person name="Sato N."/>
            <person name="Blanc-Mathieu R."/>
            <person name="Endo H."/>
            <person name="Kuwata A."/>
            <person name="Ogata H."/>
        </authorList>
    </citation>
    <scope>NUCLEOTIDE SEQUENCE [LARGE SCALE GENOMIC DNA]</scope>
</reference>
<dbReference type="InterPro" id="IPR018629">
    <property type="entry name" value="XK-rel"/>
</dbReference>
<evidence type="ECO:0000313" key="9">
    <source>
        <dbReference type="Proteomes" id="UP001165065"/>
    </source>
</evidence>
<evidence type="ECO:0000256" key="2">
    <source>
        <dbReference type="ARBA" id="ARBA00008789"/>
    </source>
</evidence>
<proteinExistence type="inferred from homology"/>
<comment type="subcellular location">
    <subcellularLocation>
        <location evidence="1">Membrane</location>
        <topology evidence="1">Multi-pass membrane protein</topology>
    </subcellularLocation>
</comment>
<evidence type="ECO:0000256" key="6">
    <source>
        <dbReference type="SAM" id="MobiDB-lite"/>
    </source>
</evidence>
<accession>A0A9W7G2P1</accession>
<feature type="region of interest" description="Disordered" evidence="6">
    <location>
        <begin position="1"/>
        <end position="24"/>
    </location>
</feature>
<comment type="similarity">
    <text evidence="2">Belongs to the XK family.</text>
</comment>
<dbReference type="GO" id="GO:0005886">
    <property type="term" value="C:plasma membrane"/>
    <property type="evidence" value="ECO:0007669"/>
    <property type="project" value="UniProtKB-ARBA"/>
</dbReference>
<dbReference type="EMBL" id="BRYA01000693">
    <property type="protein sequence ID" value="GMI30048.1"/>
    <property type="molecule type" value="Genomic_DNA"/>
</dbReference>
<dbReference type="OrthoDB" id="10642057at2759"/>
<sequence length="535" mass="58926">MSLKVKVGPDPVESQRFEEGQSNQLDDSVIESRQLGGLIMPDGAKRTSGSRSSVQSWVKVEAGGKGWGKTVLTMRTTLDEAVNKFWNIGNVSDKDVDGEADKVVVEQMISDTEMVVRRSMVLHSKHGLVHRNRHFRSRMKLYKVDDDSSIIVVEPDMGEPPLASSLVSEDLKHSHSATESSIIYFHNVGLKSVKVEATLKLEMGELVSKKATFQCLTGCLEDFRKSAFDLVCMLGTSEMTEEDGRFLGEELMNAVKKGSKKESKEEALNSVIAKCKTLEKLVEQHSFIKPLLDAVVENKLHSVSLVEGKAENLGDTEGRAIGRSLAISLATTLFATIGVDEWILQFPALQEVDKEHSWFRPMVENISYILVGEVGWGLKARVAIGATMSIGDLSTDIFVAFMYWDEKRKAYFEAIVLMLGISCILQLLIIYINNSRRGLKITFLESLPVLCGLKPAVDAYRVAHGDKAENGQTFDPQTEMTYIKGVELFAESIPGIIIQIAAIATTSDRTTISRGAWISLVMSAMSTGFIGSSIS</sequence>
<dbReference type="AlphaFoldDB" id="A0A9W7G2P1"/>
<feature type="transmembrane region" description="Helical" evidence="7">
    <location>
        <begin position="516"/>
        <end position="534"/>
    </location>
</feature>
<evidence type="ECO:0000313" key="8">
    <source>
        <dbReference type="EMBL" id="GMI30048.1"/>
    </source>
</evidence>
<evidence type="ECO:0000256" key="5">
    <source>
        <dbReference type="ARBA" id="ARBA00023136"/>
    </source>
</evidence>
<evidence type="ECO:0000256" key="3">
    <source>
        <dbReference type="ARBA" id="ARBA00022692"/>
    </source>
</evidence>
<feature type="transmembrane region" description="Helical" evidence="7">
    <location>
        <begin position="410"/>
        <end position="432"/>
    </location>
</feature>
<evidence type="ECO:0000256" key="7">
    <source>
        <dbReference type="SAM" id="Phobius"/>
    </source>
</evidence>
<evidence type="ECO:0000256" key="4">
    <source>
        <dbReference type="ARBA" id="ARBA00022989"/>
    </source>
</evidence>
<protein>
    <submittedName>
        <fullName evidence="8">Uncharacterized protein</fullName>
    </submittedName>
</protein>
<organism evidence="8 9">
    <name type="scientific">Triparma columacea</name>
    <dbReference type="NCBI Taxonomy" id="722753"/>
    <lineage>
        <taxon>Eukaryota</taxon>
        <taxon>Sar</taxon>
        <taxon>Stramenopiles</taxon>
        <taxon>Ochrophyta</taxon>
        <taxon>Bolidophyceae</taxon>
        <taxon>Parmales</taxon>
        <taxon>Triparmaceae</taxon>
        <taxon>Triparma</taxon>
    </lineage>
</organism>
<keyword evidence="5 7" id="KW-0472">Membrane</keyword>
<keyword evidence="4 7" id="KW-1133">Transmembrane helix</keyword>
<evidence type="ECO:0000256" key="1">
    <source>
        <dbReference type="ARBA" id="ARBA00004141"/>
    </source>
</evidence>
<gene>
    <name evidence="8" type="ORF">TrCOL_g10881</name>
</gene>